<comment type="caution">
    <text evidence="7">The sequence shown here is derived from an EMBL/GenBank/DDBJ whole genome shotgun (WGS) entry which is preliminary data.</text>
</comment>
<dbReference type="CDD" id="cd14016">
    <property type="entry name" value="STKc_CK1"/>
    <property type="match status" value="1"/>
</dbReference>
<keyword evidence="8" id="KW-1185">Reference proteome</keyword>
<evidence type="ECO:0000313" key="7">
    <source>
        <dbReference type="EMBL" id="CAL8085563.1"/>
    </source>
</evidence>
<dbReference type="PANTHER" id="PTHR11909">
    <property type="entry name" value="CASEIN KINASE-RELATED"/>
    <property type="match status" value="1"/>
</dbReference>
<dbReference type="EMBL" id="CAXLJM020000019">
    <property type="protein sequence ID" value="CAL8085563.1"/>
    <property type="molecule type" value="Genomic_DNA"/>
</dbReference>
<dbReference type="EC" id="2.7.11.1" evidence="1"/>
<dbReference type="InterPro" id="IPR017441">
    <property type="entry name" value="Protein_kinase_ATP_BS"/>
</dbReference>
<dbReference type="Pfam" id="PF00069">
    <property type="entry name" value="Pkinase"/>
    <property type="match status" value="1"/>
</dbReference>
<evidence type="ECO:0000256" key="2">
    <source>
        <dbReference type="ARBA" id="ARBA00022741"/>
    </source>
</evidence>
<evidence type="ECO:0000313" key="8">
    <source>
        <dbReference type="Proteomes" id="UP001642540"/>
    </source>
</evidence>
<dbReference type="InterPro" id="IPR050235">
    <property type="entry name" value="CK1_Ser-Thr_kinase"/>
</dbReference>
<sequence>MTLPSTSTVSSLTESENTPPIEYIFGDKYKPLQKIGRGAFGDVYRGLNVTNPEELVAVKIERIHKHYQLLAHESKVYKLLDGDRIGIPHFKWYGQDLEHGYNIMVMELLGPSLQQLLEFCGGKFSVKTVLMLADQMLQSVAYVHNLNYLHRDIKPQNLLMGEGSKRHKVYLIDFGLAKEYRDPNTMKHFPIRSTETLTGSLGYASVNAHVGIEQSRRDDLESLAYVLIYLLKGSLPWMGIKGITAKHQLKRVKEAKLTTSIEAICNGIPEEFRKFLSYCRKLAFDEMPDYVRLSRGFKDMFEKFEFDDDNKFDWDSDQRLHDAI</sequence>
<keyword evidence="3 4" id="KW-0067">ATP-binding</keyword>
<evidence type="ECO:0000259" key="6">
    <source>
        <dbReference type="PROSITE" id="PS50011"/>
    </source>
</evidence>
<feature type="domain" description="Protein kinase" evidence="6">
    <location>
        <begin position="29"/>
        <end position="301"/>
    </location>
</feature>
<reference evidence="7 8" key="1">
    <citation type="submission" date="2024-08" db="EMBL/GenBank/DDBJ databases">
        <authorList>
            <person name="Cucini C."/>
            <person name="Frati F."/>
        </authorList>
    </citation>
    <scope>NUCLEOTIDE SEQUENCE [LARGE SCALE GENOMIC DNA]</scope>
</reference>
<evidence type="ECO:0000256" key="5">
    <source>
        <dbReference type="RuleBase" id="RU000304"/>
    </source>
</evidence>
<keyword evidence="5" id="KW-0808">Transferase</keyword>
<dbReference type="Gene3D" id="1.10.510.10">
    <property type="entry name" value="Transferase(Phosphotransferase) domain 1"/>
    <property type="match status" value="1"/>
</dbReference>
<evidence type="ECO:0000256" key="4">
    <source>
        <dbReference type="PROSITE-ProRule" id="PRU10141"/>
    </source>
</evidence>
<comment type="similarity">
    <text evidence="5">Belongs to the protein kinase superfamily.</text>
</comment>
<keyword evidence="5" id="KW-0723">Serine/threonine-protein kinase</keyword>
<dbReference type="PROSITE" id="PS00107">
    <property type="entry name" value="PROTEIN_KINASE_ATP"/>
    <property type="match status" value="1"/>
</dbReference>
<dbReference type="InterPro" id="IPR000719">
    <property type="entry name" value="Prot_kinase_dom"/>
</dbReference>
<feature type="binding site" evidence="4">
    <location>
        <position position="59"/>
    </location>
    <ligand>
        <name>ATP</name>
        <dbReference type="ChEBI" id="CHEBI:30616"/>
    </ligand>
</feature>
<keyword evidence="5" id="KW-0418">Kinase</keyword>
<gene>
    <name evidence="7" type="ORF">ODALV1_LOCUS6154</name>
</gene>
<protein>
    <recommendedName>
        <fullName evidence="1">non-specific serine/threonine protein kinase</fullName>
        <ecNumber evidence="1">2.7.11.1</ecNumber>
    </recommendedName>
</protein>
<dbReference type="PROSITE" id="PS50011">
    <property type="entry name" value="PROTEIN_KINASE_DOM"/>
    <property type="match status" value="1"/>
</dbReference>
<keyword evidence="2 4" id="KW-0547">Nucleotide-binding</keyword>
<accession>A0ABP1Q4H2</accession>
<name>A0ABP1Q4H2_9HEXA</name>
<dbReference type="SUPFAM" id="SSF56112">
    <property type="entry name" value="Protein kinase-like (PK-like)"/>
    <property type="match status" value="1"/>
</dbReference>
<proteinExistence type="inferred from homology"/>
<evidence type="ECO:0000256" key="3">
    <source>
        <dbReference type="ARBA" id="ARBA00022840"/>
    </source>
</evidence>
<dbReference type="InterPro" id="IPR011009">
    <property type="entry name" value="Kinase-like_dom_sf"/>
</dbReference>
<dbReference type="SMART" id="SM00220">
    <property type="entry name" value="S_TKc"/>
    <property type="match status" value="1"/>
</dbReference>
<evidence type="ECO:0000256" key="1">
    <source>
        <dbReference type="ARBA" id="ARBA00012513"/>
    </source>
</evidence>
<dbReference type="PROSITE" id="PS00108">
    <property type="entry name" value="PROTEIN_KINASE_ST"/>
    <property type="match status" value="1"/>
</dbReference>
<dbReference type="InterPro" id="IPR008271">
    <property type="entry name" value="Ser/Thr_kinase_AS"/>
</dbReference>
<dbReference type="Proteomes" id="UP001642540">
    <property type="component" value="Unassembled WGS sequence"/>
</dbReference>
<organism evidence="7 8">
    <name type="scientific">Orchesella dallaii</name>
    <dbReference type="NCBI Taxonomy" id="48710"/>
    <lineage>
        <taxon>Eukaryota</taxon>
        <taxon>Metazoa</taxon>
        <taxon>Ecdysozoa</taxon>
        <taxon>Arthropoda</taxon>
        <taxon>Hexapoda</taxon>
        <taxon>Collembola</taxon>
        <taxon>Entomobryomorpha</taxon>
        <taxon>Entomobryoidea</taxon>
        <taxon>Orchesellidae</taxon>
        <taxon>Orchesellinae</taxon>
        <taxon>Orchesella</taxon>
    </lineage>
</organism>